<accession>A0AAE1B076</accession>
<dbReference type="PANTHER" id="PTHR11849">
    <property type="entry name" value="ETS"/>
    <property type="match status" value="1"/>
</dbReference>
<comment type="subcellular location">
    <subcellularLocation>
        <location evidence="3">Nucleus</location>
    </subcellularLocation>
</comment>
<dbReference type="EMBL" id="JAWDGP010000832">
    <property type="protein sequence ID" value="KAK3796909.1"/>
    <property type="molecule type" value="Genomic_DNA"/>
</dbReference>
<reference evidence="8" key="1">
    <citation type="journal article" date="2023" name="G3 (Bethesda)">
        <title>A reference genome for the long-term kleptoplast-retaining sea slug Elysia crispata morphotype clarki.</title>
        <authorList>
            <person name="Eastman K.E."/>
            <person name="Pendleton A.L."/>
            <person name="Shaikh M.A."/>
            <person name="Suttiyut T."/>
            <person name="Ogas R."/>
            <person name="Tomko P."/>
            <person name="Gavelis G."/>
            <person name="Widhalm J.R."/>
            <person name="Wisecaver J.H."/>
        </authorList>
    </citation>
    <scope>NUCLEOTIDE SEQUENCE</scope>
    <source>
        <strain evidence="8">ECLA1</strain>
    </source>
</reference>
<dbReference type="SMART" id="SM00413">
    <property type="entry name" value="ETS"/>
    <property type="match status" value="1"/>
</dbReference>
<dbReference type="PROSITE" id="PS50105">
    <property type="entry name" value="SAM_DOMAIN"/>
    <property type="match status" value="1"/>
</dbReference>
<keyword evidence="2 3" id="KW-0238">DNA-binding</keyword>
<dbReference type="InterPro" id="IPR013761">
    <property type="entry name" value="SAM/pointed_sf"/>
</dbReference>
<evidence type="ECO:0000259" key="6">
    <source>
        <dbReference type="PROSITE" id="PS50105"/>
    </source>
</evidence>
<dbReference type="InterPro" id="IPR046328">
    <property type="entry name" value="ETS_fam"/>
</dbReference>
<dbReference type="PANTHER" id="PTHR11849:SF190">
    <property type="entry name" value="ETS-DOMAIN PROTEIN"/>
    <property type="match status" value="1"/>
</dbReference>
<organism evidence="8 9">
    <name type="scientific">Elysia crispata</name>
    <name type="common">lettuce slug</name>
    <dbReference type="NCBI Taxonomy" id="231223"/>
    <lineage>
        <taxon>Eukaryota</taxon>
        <taxon>Metazoa</taxon>
        <taxon>Spiralia</taxon>
        <taxon>Lophotrochozoa</taxon>
        <taxon>Mollusca</taxon>
        <taxon>Gastropoda</taxon>
        <taxon>Heterobranchia</taxon>
        <taxon>Euthyneura</taxon>
        <taxon>Panpulmonata</taxon>
        <taxon>Sacoglossa</taxon>
        <taxon>Placobranchoidea</taxon>
        <taxon>Plakobranchidae</taxon>
        <taxon>Elysia</taxon>
    </lineage>
</organism>
<comment type="caution">
    <text evidence="8">The sequence shown here is derived from an EMBL/GenBank/DDBJ whole genome shotgun (WGS) entry which is preliminary data.</text>
</comment>
<dbReference type="GO" id="GO:0030154">
    <property type="term" value="P:cell differentiation"/>
    <property type="evidence" value="ECO:0007669"/>
    <property type="project" value="TreeGrafter"/>
</dbReference>
<evidence type="ECO:0000313" key="8">
    <source>
        <dbReference type="EMBL" id="KAK3796909.1"/>
    </source>
</evidence>
<keyword evidence="9" id="KW-1185">Reference proteome</keyword>
<dbReference type="PROSITE" id="PS51433">
    <property type="entry name" value="PNT"/>
    <property type="match status" value="1"/>
</dbReference>
<dbReference type="PROSITE" id="PS50061">
    <property type="entry name" value="ETS_DOMAIN_3"/>
    <property type="match status" value="1"/>
</dbReference>
<dbReference type="GO" id="GO:0000981">
    <property type="term" value="F:DNA-binding transcription factor activity, RNA polymerase II-specific"/>
    <property type="evidence" value="ECO:0007669"/>
    <property type="project" value="TreeGrafter"/>
</dbReference>
<dbReference type="Proteomes" id="UP001283361">
    <property type="component" value="Unassembled WGS sequence"/>
</dbReference>
<evidence type="ECO:0000256" key="2">
    <source>
        <dbReference type="ARBA" id="ARBA00023125"/>
    </source>
</evidence>
<dbReference type="Gene3D" id="1.10.10.10">
    <property type="entry name" value="Winged helix-like DNA-binding domain superfamily/Winged helix DNA-binding domain"/>
    <property type="match status" value="1"/>
</dbReference>
<evidence type="ECO:0000259" key="7">
    <source>
        <dbReference type="PROSITE" id="PS51433"/>
    </source>
</evidence>
<feature type="domain" description="SAM" evidence="6">
    <location>
        <begin position="490"/>
        <end position="542"/>
    </location>
</feature>
<sequence>MPSASPVYAFSSALNEPDTALAILDKALSMQLDLGNAHMSAASVTSDLSISSSTSRGARCSGDKISATNNIHHNLSDPSNQLFDDNIFVMDENIKVEDHNDVLMMDNTNLNIASSNSSNNITTSISNSNSVDNISNNSSNNYLPSFLGNDEFSCPTTSALLCSSVPYPDCSMDSSTISYRHTHDHLTADPSQLGDSYDPFKCLESIAEQSLTGNFTTISSSSSLSVPFPSSMASSSTSSSCPPSLSSIRTSSSPSTSQMCLPSSARGAPSHDLMALNSQSSRVERCPRGGNSLESHSPSDLPSNVNSFPTHAGNPLAGQMRDFFSCPRQGSGFDHSFMSRDPDCRSRGRDMISSDSISSSIPKSSASSPSSSPAASLCMYSNNNIPINTTEYKLKSQHHKAGSSHCKTSPQSSNQRETIKVESPFNQSPPDCQNYSSLSCTFNNIGGRGGGRSVDAGGAVGAAIPNQGSAFDLEDSDNLLSWTFHHPDHWSSSNVLDWLFYLAQDLGLDMGQFRAEKFQNITGRQLCRMTQEEIISREPKFGQLIYQKFQHIRTGVIFKKPMSPDQLPENGCMQTMIANNINNNSGSHMSNPYNSAPSSATCSPCVQPYPCPPTPCYPPPGMSRPTCGGSPEEAFFEHDRRSNIAATGNIDMGSYEFDFIDSPCINNPHCQDPSQPDCSMYTGKLPTQASPVRTPCYFTAPPYPPQQQQRRRPGRPKVKHLVEDARRGRDKKAKNQHLWEFIHETLMNPLYNPQYLRWENQREGVFRFVQSEAVAQLWGGRKNNENMTYEKLSRAMRHYYKRGILERVEGRRLVYKFSIKAMDRAREKKHNSS</sequence>
<dbReference type="GO" id="GO:0005634">
    <property type="term" value="C:nucleus"/>
    <property type="evidence" value="ECO:0007669"/>
    <property type="project" value="UniProtKB-SubCell"/>
</dbReference>
<feature type="compositionally biased region" description="Polar residues" evidence="4">
    <location>
        <begin position="405"/>
        <end position="416"/>
    </location>
</feature>
<feature type="region of interest" description="Disordered" evidence="4">
    <location>
        <begin position="234"/>
        <end position="314"/>
    </location>
</feature>
<evidence type="ECO:0000256" key="1">
    <source>
        <dbReference type="ARBA" id="ARBA00005562"/>
    </source>
</evidence>
<feature type="compositionally biased region" description="Basic and acidic residues" evidence="4">
    <location>
        <begin position="337"/>
        <end position="352"/>
    </location>
</feature>
<feature type="domain" description="PNT" evidence="7">
    <location>
        <begin position="469"/>
        <end position="556"/>
    </location>
</feature>
<dbReference type="Pfam" id="PF02198">
    <property type="entry name" value="SAM_PNT"/>
    <property type="match status" value="1"/>
</dbReference>
<feature type="compositionally biased region" description="Low complexity" evidence="4">
    <location>
        <begin position="353"/>
        <end position="373"/>
    </location>
</feature>
<feature type="compositionally biased region" description="Low complexity" evidence="4">
    <location>
        <begin position="234"/>
        <end position="264"/>
    </location>
</feature>
<gene>
    <name evidence="8" type="ORF">RRG08_055743</name>
</gene>
<dbReference type="InterPro" id="IPR001660">
    <property type="entry name" value="SAM"/>
</dbReference>
<dbReference type="SMART" id="SM00251">
    <property type="entry name" value="SAM_PNT"/>
    <property type="match status" value="1"/>
</dbReference>
<dbReference type="InterPro" id="IPR000418">
    <property type="entry name" value="Ets_dom"/>
</dbReference>
<dbReference type="AlphaFoldDB" id="A0AAE1B076"/>
<feature type="region of interest" description="Disordered" evidence="4">
    <location>
        <begin position="332"/>
        <end position="373"/>
    </location>
</feature>
<evidence type="ECO:0000256" key="4">
    <source>
        <dbReference type="SAM" id="MobiDB-lite"/>
    </source>
</evidence>
<dbReference type="FunFam" id="1.10.10.10:FF:001336">
    <property type="entry name" value="Epithelium specific ets factor 3, ese3, putative"/>
    <property type="match status" value="1"/>
</dbReference>
<evidence type="ECO:0000259" key="5">
    <source>
        <dbReference type="PROSITE" id="PS50061"/>
    </source>
</evidence>
<dbReference type="InterPro" id="IPR036388">
    <property type="entry name" value="WH-like_DNA-bd_sf"/>
</dbReference>
<dbReference type="GO" id="GO:0043565">
    <property type="term" value="F:sequence-specific DNA binding"/>
    <property type="evidence" value="ECO:0007669"/>
    <property type="project" value="InterPro"/>
</dbReference>
<evidence type="ECO:0000313" key="9">
    <source>
        <dbReference type="Proteomes" id="UP001283361"/>
    </source>
</evidence>
<dbReference type="Gene3D" id="1.10.150.50">
    <property type="entry name" value="Transcription Factor, Ets-1"/>
    <property type="match status" value="1"/>
</dbReference>
<name>A0AAE1B076_9GAST</name>
<feature type="compositionally biased region" description="Polar residues" evidence="4">
    <location>
        <begin position="292"/>
        <end position="309"/>
    </location>
</feature>
<keyword evidence="3" id="KW-0539">Nucleus</keyword>
<dbReference type="SUPFAM" id="SSF46785">
    <property type="entry name" value="Winged helix' DNA-binding domain"/>
    <property type="match status" value="1"/>
</dbReference>
<dbReference type="InterPro" id="IPR003118">
    <property type="entry name" value="Pointed_dom"/>
</dbReference>
<evidence type="ECO:0008006" key="10">
    <source>
        <dbReference type="Google" id="ProtNLM"/>
    </source>
</evidence>
<dbReference type="PRINTS" id="PR00454">
    <property type="entry name" value="ETSDOMAIN"/>
</dbReference>
<dbReference type="Pfam" id="PF00178">
    <property type="entry name" value="Ets"/>
    <property type="match status" value="1"/>
</dbReference>
<dbReference type="SUPFAM" id="SSF47769">
    <property type="entry name" value="SAM/Pointed domain"/>
    <property type="match status" value="1"/>
</dbReference>
<protein>
    <recommendedName>
        <fullName evidence="10">ETS domain-containing protein</fullName>
    </recommendedName>
</protein>
<comment type="similarity">
    <text evidence="1 3">Belongs to the ETS family.</text>
</comment>
<dbReference type="InterPro" id="IPR036390">
    <property type="entry name" value="WH_DNA-bd_sf"/>
</dbReference>
<proteinExistence type="inferred from homology"/>
<feature type="domain" description="ETS" evidence="5">
    <location>
        <begin position="736"/>
        <end position="818"/>
    </location>
</feature>
<evidence type="ECO:0000256" key="3">
    <source>
        <dbReference type="RuleBase" id="RU004019"/>
    </source>
</evidence>
<feature type="region of interest" description="Disordered" evidence="4">
    <location>
        <begin position="393"/>
        <end position="430"/>
    </location>
</feature>